<evidence type="ECO:0000313" key="2">
    <source>
        <dbReference type="Proteomes" id="UP000790709"/>
    </source>
</evidence>
<gene>
    <name evidence="1" type="ORF">BV22DRAFT_1046073</name>
</gene>
<dbReference type="Proteomes" id="UP000790709">
    <property type="component" value="Unassembled WGS sequence"/>
</dbReference>
<sequence length="580" mass="64119">MRKIDRLAAEMLPRLVAGKLWLHITPRHSRNIARITICYLCAPGTTVNAESYVCISATNFNLQLHSRQLVVINAYGIGTPTWAECEVAGSGGRAQARQASIMIKNQIGSKFSTLGIRVRDPVRPCPGTEYCFKPTGTVGVGENSVGMCKIGPGKNIGVLRRGSVGTVGVYQRDDSISSIRARHKCVPFGCTNVCRRDLKIFFFCEPGTCCSVADEDDDAQIYAKSSEAQKLLRGSRLGELDQEIAVEFMALLYHFYSRGEWIDVIARELRVITSGIIQEIAGGSTAVGGGFDMLGLGAPRTRDGAVLSSEEIHSLPVPTFRDAVGRKNRDSEPDEPELSVGIQTDNNQDTVTQISRQVRGGARLVRFWRVWERPIINVLYSDLAGFEMCCGCTGVGMSKASAEALEKEDMDIRRHLHRHLKAITTLVFGPEVVPSLYMAQARKIRSRRVGDFFEHMNRSLSHVFAPPLPRRPSLFRLIPYPHQVDNESDCTNLGYEAQRVSTAERNTLLTYREHASAQSNTKFSDKDPGCTGSLIGLQECIMDQRASKHAYLAGARLWSYVDEGDGTAIVRETVRHFAMA</sequence>
<evidence type="ECO:0000313" key="1">
    <source>
        <dbReference type="EMBL" id="KAH7926393.1"/>
    </source>
</evidence>
<organism evidence="1 2">
    <name type="scientific">Leucogyrophana mollusca</name>
    <dbReference type="NCBI Taxonomy" id="85980"/>
    <lineage>
        <taxon>Eukaryota</taxon>
        <taxon>Fungi</taxon>
        <taxon>Dikarya</taxon>
        <taxon>Basidiomycota</taxon>
        <taxon>Agaricomycotina</taxon>
        <taxon>Agaricomycetes</taxon>
        <taxon>Agaricomycetidae</taxon>
        <taxon>Boletales</taxon>
        <taxon>Boletales incertae sedis</taxon>
        <taxon>Leucogyrophana</taxon>
    </lineage>
</organism>
<name>A0ACB8BPA0_9AGAM</name>
<proteinExistence type="predicted"/>
<keyword evidence="2" id="KW-1185">Reference proteome</keyword>
<accession>A0ACB8BPA0</accession>
<dbReference type="EMBL" id="MU266383">
    <property type="protein sequence ID" value="KAH7926393.1"/>
    <property type="molecule type" value="Genomic_DNA"/>
</dbReference>
<comment type="caution">
    <text evidence="1">The sequence shown here is derived from an EMBL/GenBank/DDBJ whole genome shotgun (WGS) entry which is preliminary data.</text>
</comment>
<reference evidence="1" key="1">
    <citation type="journal article" date="2021" name="New Phytol.">
        <title>Evolutionary innovations through gain and loss of genes in the ectomycorrhizal Boletales.</title>
        <authorList>
            <person name="Wu G."/>
            <person name="Miyauchi S."/>
            <person name="Morin E."/>
            <person name="Kuo A."/>
            <person name="Drula E."/>
            <person name="Varga T."/>
            <person name="Kohler A."/>
            <person name="Feng B."/>
            <person name="Cao Y."/>
            <person name="Lipzen A."/>
            <person name="Daum C."/>
            <person name="Hundley H."/>
            <person name="Pangilinan J."/>
            <person name="Johnson J."/>
            <person name="Barry K."/>
            <person name="LaButti K."/>
            <person name="Ng V."/>
            <person name="Ahrendt S."/>
            <person name="Min B."/>
            <person name="Choi I.G."/>
            <person name="Park H."/>
            <person name="Plett J.M."/>
            <person name="Magnuson J."/>
            <person name="Spatafora J.W."/>
            <person name="Nagy L.G."/>
            <person name="Henrissat B."/>
            <person name="Grigoriev I.V."/>
            <person name="Yang Z.L."/>
            <person name="Xu J."/>
            <person name="Martin F.M."/>
        </authorList>
    </citation>
    <scope>NUCLEOTIDE SEQUENCE</scope>
    <source>
        <strain evidence="1">KUC20120723A-06</strain>
    </source>
</reference>
<protein>
    <submittedName>
        <fullName evidence="1">Uncharacterized protein</fullName>
    </submittedName>
</protein>